<name>A0A917PAY6_9DEIO</name>
<protein>
    <recommendedName>
        <fullName evidence="5">WD40 repeat domain-containing protein</fullName>
    </recommendedName>
</protein>
<reference evidence="3" key="1">
    <citation type="journal article" date="2014" name="Int. J. Syst. Evol. Microbiol.">
        <title>Complete genome sequence of Corynebacterium casei LMG S-19264T (=DSM 44701T), isolated from a smear-ripened cheese.</title>
        <authorList>
            <consortium name="US DOE Joint Genome Institute (JGI-PGF)"/>
            <person name="Walter F."/>
            <person name="Albersmeier A."/>
            <person name="Kalinowski J."/>
            <person name="Ruckert C."/>
        </authorList>
    </citation>
    <scope>NUCLEOTIDE SEQUENCE</scope>
    <source>
        <strain evidence="3">JCM 14371</strain>
    </source>
</reference>
<keyword evidence="4" id="KW-1185">Reference proteome</keyword>
<sequence>MNNGRMKVAILIGFSLSFSGWALANTYGLDPKLAVTITTSTGKTVVVKGPKVDLDFDTWWRWKVSNVLKSPNEKFTAVLYHGRAIKYWSAAVFLVRPDGTVEELKNGEVRKIQWTEDGLYLVGTGDNTIRLWNLNGGVRQVTFPDIWASRVMGKTLCLNVGWYSPTTGRLSRTSEIHLAVPSLTQISDKDTDGNATCEARP</sequence>
<feature type="chain" id="PRO_5037425884" description="WD40 repeat domain-containing protein" evidence="2">
    <location>
        <begin position="25"/>
        <end position="201"/>
    </location>
</feature>
<dbReference type="InterPro" id="IPR001680">
    <property type="entry name" value="WD40_rpt"/>
</dbReference>
<dbReference type="EMBL" id="BMOE01000003">
    <property type="protein sequence ID" value="GGJ68967.1"/>
    <property type="molecule type" value="Genomic_DNA"/>
</dbReference>
<dbReference type="PROSITE" id="PS50082">
    <property type="entry name" value="WD_REPEATS_2"/>
    <property type="match status" value="1"/>
</dbReference>
<comment type="caution">
    <text evidence="3">The sequence shown here is derived from an EMBL/GenBank/DDBJ whole genome shotgun (WGS) entry which is preliminary data.</text>
</comment>
<dbReference type="AlphaFoldDB" id="A0A917PAY6"/>
<evidence type="ECO:0000256" key="2">
    <source>
        <dbReference type="SAM" id="SignalP"/>
    </source>
</evidence>
<keyword evidence="2" id="KW-0732">Signal</keyword>
<organism evidence="3 4">
    <name type="scientific">Deinococcus aquiradiocola</name>
    <dbReference type="NCBI Taxonomy" id="393059"/>
    <lineage>
        <taxon>Bacteria</taxon>
        <taxon>Thermotogati</taxon>
        <taxon>Deinococcota</taxon>
        <taxon>Deinococci</taxon>
        <taxon>Deinococcales</taxon>
        <taxon>Deinococcaceae</taxon>
        <taxon>Deinococcus</taxon>
    </lineage>
</organism>
<evidence type="ECO:0008006" key="5">
    <source>
        <dbReference type="Google" id="ProtNLM"/>
    </source>
</evidence>
<evidence type="ECO:0000313" key="4">
    <source>
        <dbReference type="Proteomes" id="UP000635726"/>
    </source>
</evidence>
<accession>A0A917PAY6</accession>
<dbReference type="InterPro" id="IPR015943">
    <property type="entry name" value="WD40/YVTN_repeat-like_dom_sf"/>
</dbReference>
<evidence type="ECO:0000256" key="1">
    <source>
        <dbReference type="PROSITE-ProRule" id="PRU00221"/>
    </source>
</evidence>
<evidence type="ECO:0000313" key="3">
    <source>
        <dbReference type="EMBL" id="GGJ68967.1"/>
    </source>
</evidence>
<dbReference type="Proteomes" id="UP000635726">
    <property type="component" value="Unassembled WGS sequence"/>
</dbReference>
<feature type="signal peptide" evidence="2">
    <location>
        <begin position="1"/>
        <end position="24"/>
    </location>
</feature>
<keyword evidence="1" id="KW-0853">WD repeat</keyword>
<reference evidence="3" key="2">
    <citation type="submission" date="2020-09" db="EMBL/GenBank/DDBJ databases">
        <authorList>
            <person name="Sun Q."/>
            <person name="Ohkuma M."/>
        </authorList>
    </citation>
    <scope>NUCLEOTIDE SEQUENCE</scope>
    <source>
        <strain evidence="3">JCM 14371</strain>
    </source>
</reference>
<dbReference type="Gene3D" id="2.130.10.10">
    <property type="entry name" value="YVTN repeat-like/Quinoprotein amine dehydrogenase"/>
    <property type="match status" value="1"/>
</dbReference>
<dbReference type="SUPFAM" id="SSF63829">
    <property type="entry name" value="Calcium-dependent phosphotriesterase"/>
    <property type="match status" value="1"/>
</dbReference>
<proteinExistence type="predicted"/>
<gene>
    <name evidence="3" type="ORF">GCM10008939_11820</name>
</gene>
<feature type="repeat" description="WD" evidence="1">
    <location>
        <begin position="102"/>
        <end position="142"/>
    </location>
</feature>